<comment type="caution">
    <text evidence="5">The sequence shown here is derived from an EMBL/GenBank/DDBJ whole genome shotgun (WGS) entry which is preliminary data.</text>
</comment>
<dbReference type="Gene3D" id="1.10.45.10">
    <property type="entry name" value="Vanillyl-alcohol Oxidase, Chain A, domain 4"/>
    <property type="match status" value="1"/>
</dbReference>
<dbReference type="InterPro" id="IPR016164">
    <property type="entry name" value="FAD-linked_Oxase-like_C"/>
</dbReference>
<keyword evidence="3" id="KW-0274">FAD</keyword>
<proteinExistence type="inferred from homology"/>
<dbReference type="InterPro" id="IPR051264">
    <property type="entry name" value="FAD-oxidored/transferase_4"/>
</dbReference>
<dbReference type="InterPro" id="IPR004113">
    <property type="entry name" value="FAD-bd_oxidored_4_C"/>
</dbReference>
<dbReference type="Pfam" id="PF01565">
    <property type="entry name" value="FAD_binding_4"/>
    <property type="match status" value="1"/>
</dbReference>
<name>A0ABU3DL72_9RHOB</name>
<dbReference type="InterPro" id="IPR036318">
    <property type="entry name" value="FAD-bd_PCMH-like_sf"/>
</dbReference>
<dbReference type="InterPro" id="IPR016169">
    <property type="entry name" value="FAD-bd_PCMH_sub2"/>
</dbReference>
<organism evidence="5 6">
    <name type="scientific">Tropicimonas omnivorans</name>
    <dbReference type="NCBI Taxonomy" id="3075590"/>
    <lineage>
        <taxon>Bacteria</taxon>
        <taxon>Pseudomonadati</taxon>
        <taxon>Pseudomonadota</taxon>
        <taxon>Alphaproteobacteria</taxon>
        <taxon>Rhodobacterales</taxon>
        <taxon>Roseobacteraceae</taxon>
        <taxon>Tropicimonas</taxon>
    </lineage>
</organism>
<dbReference type="Pfam" id="PF02913">
    <property type="entry name" value="FAD-oxidase_C"/>
    <property type="match status" value="1"/>
</dbReference>
<keyword evidence="2" id="KW-0285">Flavoprotein</keyword>
<evidence type="ECO:0000313" key="6">
    <source>
        <dbReference type="Proteomes" id="UP001265259"/>
    </source>
</evidence>
<evidence type="ECO:0000256" key="1">
    <source>
        <dbReference type="ARBA" id="ARBA00008000"/>
    </source>
</evidence>
<dbReference type="InterPro" id="IPR016166">
    <property type="entry name" value="FAD-bd_PCMH"/>
</dbReference>
<dbReference type="Gene3D" id="3.30.70.2740">
    <property type="match status" value="1"/>
</dbReference>
<dbReference type="RefSeq" id="WP_311694005.1">
    <property type="nucleotide sequence ID" value="NZ_JAVRHL010000005.1"/>
</dbReference>
<reference evidence="5 6" key="1">
    <citation type="submission" date="2023-09" db="EMBL/GenBank/DDBJ databases">
        <authorList>
            <person name="Rey-Velasco X."/>
        </authorList>
    </citation>
    <scope>NUCLEOTIDE SEQUENCE [LARGE SCALE GENOMIC DNA]</scope>
    <source>
        <strain evidence="5 6">F158</strain>
    </source>
</reference>
<dbReference type="Gene3D" id="3.30.43.10">
    <property type="entry name" value="Uridine Diphospho-n-acetylenolpyruvylglucosamine Reductase, domain 2"/>
    <property type="match status" value="1"/>
</dbReference>
<dbReference type="SUPFAM" id="SSF56176">
    <property type="entry name" value="FAD-binding/transporter-associated domain-like"/>
    <property type="match status" value="1"/>
</dbReference>
<feature type="domain" description="FAD-binding PCMH-type" evidence="4">
    <location>
        <begin position="31"/>
        <end position="212"/>
    </location>
</feature>
<evidence type="ECO:0000256" key="3">
    <source>
        <dbReference type="ARBA" id="ARBA00022827"/>
    </source>
</evidence>
<evidence type="ECO:0000256" key="2">
    <source>
        <dbReference type="ARBA" id="ARBA00022630"/>
    </source>
</evidence>
<dbReference type="PANTHER" id="PTHR43716:SF2">
    <property type="entry name" value="BLL6224 PROTEIN"/>
    <property type="match status" value="1"/>
</dbReference>
<dbReference type="Gene3D" id="3.30.70.2190">
    <property type="match status" value="1"/>
</dbReference>
<sequence>MKEFADIVGAANVLTGEEDMAPHLRDWTGQWQGSARAVLLPGNTEEVAAVVKAADALDVPIIVQSGNTSVSGGSVPDEAGDGIVLSLKRMTRIRAIDPAARTATVDAGLVIEMLQDAVAEHGLDYPLMFGARGSAMIGGALATNAGGSNVLRYGNARDLCLGIEAVLPSGEIVHGLTGLRKDNTGYDLKNLLIGSEGTLGIITGAVLKLVPTPRVRSTAFLALPQVEGALDILNRLQDVSGGLVEAFEYMPGPMVEAIREHDPSLRAPLERTAECGILVELASTRPADAEEDETGEVALQRIMLSEIEALMEEGQIEDGFFATSEQQRRDLWRLREAVLESIVARGPFRVLDAALPLSGVPDFLRRAGDVAEAAGLQPLVVGHLGDGNIHYSLSARDGGSWDEGRADAATGELLDILADMKGSYSAEHGIGRVKTGTLAKRKDPAQLEAMRTIRQALDPGGRLGRGVLLS</sequence>
<evidence type="ECO:0000259" key="4">
    <source>
        <dbReference type="PROSITE" id="PS51387"/>
    </source>
</evidence>
<keyword evidence="6" id="KW-1185">Reference proteome</keyword>
<dbReference type="PROSITE" id="PS51387">
    <property type="entry name" value="FAD_PCMH"/>
    <property type="match status" value="1"/>
</dbReference>
<dbReference type="Gene3D" id="3.30.465.10">
    <property type="match status" value="1"/>
</dbReference>
<dbReference type="Proteomes" id="UP001265259">
    <property type="component" value="Unassembled WGS sequence"/>
</dbReference>
<accession>A0ABU3DL72</accession>
<evidence type="ECO:0000313" key="5">
    <source>
        <dbReference type="EMBL" id="MDT0684465.1"/>
    </source>
</evidence>
<dbReference type="InterPro" id="IPR016171">
    <property type="entry name" value="Vanillyl_alc_oxidase_C-sub2"/>
</dbReference>
<dbReference type="EMBL" id="JAVRHL010000005">
    <property type="protein sequence ID" value="MDT0684465.1"/>
    <property type="molecule type" value="Genomic_DNA"/>
</dbReference>
<dbReference type="InterPro" id="IPR006094">
    <property type="entry name" value="Oxid_FAD_bind_N"/>
</dbReference>
<dbReference type="PANTHER" id="PTHR43716">
    <property type="entry name" value="D-2-HYDROXYGLUTARATE DEHYDROGENASE, MITOCHONDRIAL"/>
    <property type="match status" value="1"/>
</dbReference>
<comment type="similarity">
    <text evidence="1">Belongs to the FAD-binding oxidoreductase/transferase type 4 family.</text>
</comment>
<protein>
    <submittedName>
        <fullName evidence="5">FAD-binding oxidoreductase</fullName>
    </submittedName>
</protein>
<dbReference type="InterPro" id="IPR016167">
    <property type="entry name" value="FAD-bd_PCMH_sub1"/>
</dbReference>
<gene>
    <name evidence="5" type="ORF">RM543_17420</name>
</gene>
<dbReference type="SUPFAM" id="SSF55103">
    <property type="entry name" value="FAD-linked oxidases, C-terminal domain"/>
    <property type="match status" value="1"/>
</dbReference>